<dbReference type="GO" id="GO:0047554">
    <property type="term" value="F:2-pyrone-4,6-dicarboxylate lactonase activity"/>
    <property type="evidence" value="ECO:0007669"/>
    <property type="project" value="UniProtKB-EC"/>
</dbReference>
<dbReference type="EC" id="3.1.1.57" evidence="2"/>
<dbReference type="InterPro" id="IPR006680">
    <property type="entry name" value="Amidohydro-rel"/>
</dbReference>
<evidence type="ECO:0000313" key="2">
    <source>
        <dbReference type="EMBL" id="CAB3730602.1"/>
    </source>
</evidence>
<reference evidence="2 3" key="1">
    <citation type="submission" date="2020-04" db="EMBL/GenBank/DDBJ databases">
        <authorList>
            <person name="De Canck E."/>
        </authorList>
    </citation>
    <scope>NUCLEOTIDE SEQUENCE [LARGE SCALE GENOMIC DNA]</scope>
    <source>
        <strain evidence="2 3">LMG 3441</strain>
    </source>
</reference>
<name>A0A6S7APX5_9BURK</name>
<dbReference type="SUPFAM" id="SSF51556">
    <property type="entry name" value="Metallo-dependent hydrolases"/>
    <property type="match status" value="1"/>
</dbReference>
<evidence type="ECO:0000313" key="3">
    <source>
        <dbReference type="Proteomes" id="UP000494269"/>
    </source>
</evidence>
<feature type="domain" description="Amidohydrolase-related" evidence="1">
    <location>
        <begin position="23"/>
        <end position="287"/>
    </location>
</feature>
<protein>
    <submittedName>
        <fullName evidence="2">2-pyrone-4,6-dicarbaxylate hydrolase</fullName>
        <ecNumber evidence="2">3.1.1.57</ecNumber>
    </submittedName>
</protein>
<dbReference type="InterPro" id="IPR032466">
    <property type="entry name" value="Metal_Hydrolase"/>
</dbReference>
<keyword evidence="3" id="KW-1185">Reference proteome</keyword>
<keyword evidence="2" id="KW-0378">Hydrolase</keyword>
<accession>A0A6S7APX5</accession>
<dbReference type="PANTHER" id="PTHR35563">
    <property type="entry name" value="BARREL METAL-DEPENDENT HYDROLASE, PUTATIVE (AFU_ORTHOLOGUE AFUA_1G16240)-RELATED"/>
    <property type="match status" value="1"/>
</dbReference>
<dbReference type="InterPro" id="IPR052358">
    <property type="entry name" value="Aro_Compnd_Degr_Hydrolases"/>
</dbReference>
<dbReference type="Proteomes" id="UP000494269">
    <property type="component" value="Unassembled WGS sequence"/>
</dbReference>
<organism evidence="2 3">
    <name type="scientific">Achromobacter kerstersii</name>
    <dbReference type="NCBI Taxonomy" id="1353890"/>
    <lineage>
        <taxon>Bacteria</taxon>
        <taxon>Pseudomonadati</taxon>
        <taxon>Pseudomonadota</taxon>
        <taxon>Betaproteobacteria</taxon>
        <taxon>Burkholderiales</taxon>
        <taxon>Alcaligenaceae</taxon>
        <taxon>Achromobacter</taxon>
    </lineage>
</organism>
<dbReference type="Pfam" id="PF04909">
    <property type="entry name" value="Amidohydro_2"/>
    <property type="match status" value="1"/>
</dbReference>
<proteinExistence type="predicted"/>
<evidence type="ECO:0000259" key="1">
    <source>
        <dbReference type="Pfam" id="PF04909"/>
    </source>
</evidence>
<gene>
    <name evidence="2" type="primary">pmdD_3</name>
    <name evidence="2" type="ORF">LMG3441_04632</name>
</gene>
<dbReference type="EMBL" id="CADIJQ010000009">
    <property type="protein sequence ID" value="CAB3730602.1"/>
    <property type="molecule type" value="Genomic_DNA"/>
</dbReference>
<dbReference type="RefSeq" id="WP_175171103.1">
    <property type="nucleotide sequence ID" value="NZ_CADIJQ010000009.1"/>
</dbReference>
<dbReference type="Gene3D" id="3.20.20.140">
    <property type="entry name" value="Metal-dependent hydrolases"/>
    <property type="match status" value="1"/>
</dbReference>
<sequence>MRAPYAYSAGEGRPAIAAPAGACDCHVHVYDGRYPPAAGATLLPPDASIAQYRAIQSRLGTQRAVLVTPSTYGADNRSMLAGLAELGEQARGVAVIDGTESDAQLEALHAQGVRGIRLNLSLGVTGSAAHIAPLAARVAPLGWHVQLLMPPDQLAQLGELLSSLPSPIVFDHLARITPALAGQHPAHARVLRLLGAGRAWVKLSGGYLVSDQRSTDDPSLHALARTYLDANPDHVIWGSDWPHATASAGKQPMPDDARQLDRLSEWASSPAALNRILVSNPAALYGFPE</sequence>
<dbReference type="AlphaFoldDB" id="A0A6S7APX5"/>
<dbReference type="PANTHER" id="PTHR35563:SF2">
    <property type="entry name" value="BARREL METAL-DEPENDENT HYDROLASE, PUTATIVE (AFU_ORTHOLOGUE AFUA_1G16240)-RELATED"/>
    <property type="match status" value="1"/>
</dbReference>